<proteinExistence type="inferred from homology"/>
<evidence type="ECO:0000256" key="3">
    <source>
        <dbReference type="RuleBase" id="RU003707"/>
    </source>
</evidence>
<organism evidence="4 5">
    <name type="scientific">Rapidithrix thailandica</name>
    <dbReference type="NCBI Taxonomy" id="413964"/>
    <lineage>
        <taxon>Bacteria</taxon>
        <taxon>Pseudomonadati</taxon>
        <taxon>Bacteroidota</taxon>
        <taxon>Cytophagia</taxon>
        <taxon>Cytophagales</taxon>
        <taxon>Flammeovirgaceae</taxon>
        <taxon>Rapidithrix</taxon>
    </lineage>
</organism>
<reference evidence="4 5" key="1">
    <citation type="submission" date="2024-04" db="EMBL/GenBank/DDBJ databases">
        <title>Novel genus in family Flammeovirgaceae.</title>
        <authorList>
            <person name="Nguyen T.H."/>
            <person name="Vuong T.Q."/>
            <person name="Le H."/>
            <person name="Kim S.-G."/>
        </authorList>
    </citation>
    <scope>NUCLEOTIDE SEQUENCE [LARGE SCALE GENOMIC DNA]</scope>
    <source>
        <strain evidence="4 5">JCM 23209</strain>
    </source>
</reference>
<dbReference type="InterPro" id="IPR018376">
    <property type="entry name" value="Enoyl-CoA_hyd/isom_CS"/>
</dbReference>
<dbReference type="FunFam" id="3.90.226.10:FF:000009">
    <property type="entry name" value="Carnitinyl-CoA dehydratase"/>
    <property type="match status" value="1"/>
</dbReference>
<dbReference type="PANTHER" id="PTHR11941:SF54">
    <property type="entry name" value="ENOYL-COA HYDRATASE, MITOCHONDRIAL"/>
    <property type="match status" value="1"/>
</dbReference>
<evidence type="ECO:0000256" key="2">
    <source>
        <dbReference type="ARBA" id="ARBA00023239"/>
    </source>
</evidence>
<dbReference type="RefSeq" id="WP_346822960.1">
    <property type="nucleotide sequence ID" value="NZ_JBDKWZ010000012.1"/>
</dbReference>
<dbReference type="Pfam" id="PF00378">
    <property type="entry name" value="ECH_1"/>
    <property type="match status" value="1"/>
</dbReference>
<keyword evidence="5" id="KW-1185">Reference proteome</keyword>
<dbReference type="SUPFAM" id="SSF52096">
    <property type="entry name" value="ClpP/crotonase"/>
    <property type="match status" value="1"/>
</dbReference>
<dbReference type="InterPro" id="IPR001753">
    <property type="entry name" value="Enoyl-CoA_hydra/iso"/>
</dbReference>
<dbReference type="Gene3D" id="3.90.226.10">
    <property type="entry name" value="2-enoyl-CoA Hydratase, Chain A, domain 1"/>
    <property type="match status" value="1"/>
</dbReference>
<dbReference type="EMBL" id="JBDKWZ010000012">
    <property type="protein sequence ID" value="MEN7550181.1"/>
    <property type="molecule type" value="Genomic_DNA"/>
</dbReference>
<dbReference type="GO" id="GO:0016829">
    <property type="term" value="F:lyase activity"/>
    <property type="evidence" value="ECO:0007669"/>
    <property type="project" value="UniProtKB-KW"/>
</dbReference>
<keyword evidence="2" id="KW-0456">Lyase</keyword>
<dbReference type="GO" id="GO:0006635">
    <property type="term" value="P:fatty acid beta-oxidation"/>
    <property type="evidence" value="ECO:0007669"/>
    <property type="project" value="TreeGrafter"/>
</dbReference>
<dbReference type="PANTHER" id="PTHR11941">
    <property type="entry name" value="ENOYL-COA HYDRATASE-RELATED"/>
    <property type="match status" value="1"/>
</dbReference>
<dbReference type="AlphaFoldDB" id="A0AAW9SH65"/>
<protein>
    <submittedName>
        <fullName evidence="4">Enoyl-CoA hydratase-related protein</fullName>
    </submittedName>
</protein>
<dbReference type="CDD" id="cd06558">
    <property type="entry name" value="crotonase-like"/>
    <property type="match status" value="1"/>
</dbReference>
<dbReference type="InterPro" id="IPR029045">
    <property type="entry name" value="ClpP/crotonase-like_dom_sf"/>
</dbReference>
<comment type="caution">
    <text evidence="4">The sequence shown here is derived from an EMBL/GenBank/DDBJ whole genome shotgun (WGS) entry which is preliminary data.</text>
</comment>
<sequence>MGFHNLKTNLEDGIYSIVIDREEKANALNAQTMQDIEGAFQEVYDNPEIKGVLITGAGNKAFVAGADIKEISEINYMTGRKFAESGQEIFAKIENCPKPVIAAINGYALGGGCELALACHIRVASENAQIGLPEVSLGLIPGYGGTQRLPQLIGKGKAFEMIMTGDPVGAKEAQSLGLVNHVVEQAELIKKAETILRRIIARAPLAVSMVIDCVNASQTTDDGYQTEANSFGNCCKSEDFVEGTKAFLNKRKPVFQGK</sequence>
<dbReference type="PROSITE" id="PS00166">
    <property type="entry name" value="ENOYL_COA_HYDRATASE"/>
    <property type="match status" value="1"/>
</dbReference>
<name>A0AAW9SH65_9BACT</name>
<gene>
    <name evidence="4" type="ORF">AAG747_19835</name>
</gene>
<accession>A0AAW9SH65</accession>
<dbReference type="Proteomes" id="UP001403385">
    <property type="component" value="Unassembled WGS sequence"/>
</dbReference>
<evidence type="ECO:0000313" key="4">
    <source>
        <dbReference type="EMBL" id="MEN7550181.1"/>
    </source>
</evidence>
<comment type="similarity">
    <text evidence="1 3">Belongs to the enoyl-CoA hydratase/isomerase family.</text>
</comment>
<evidence type="ECO:0000313" key="5">
    <source>
        <dbReference type="Proteomes" id="UP001403385"/>
    </source>
</evidence>
<evidence type="ECO:0000256" key="1">
    <source>
        <dbReference type="ARBA" id="ARBA00005254"/>
    </source>
</evidence>